<comment type="caution">
    <text evidence="1">The sequence shown here is derived from an EMBL/GenBank/DDBJ whole genome shotgun (WGS) entry which is preliminary data.</text>
</comment>
<protein>
    <submittedName>
        <fullName evidence="1">Uncharacterized protein</fullName>
    </submittedName>
</protein>
<gene>
    <name evidence="1" type="ORF">GCM10022381_29410</name>
</gene>
<sequence length="102" mass="9919">MLAANSARLAGSRRFSQVAALASGEALSSGGAGAGGVEAVGVSEAPAPGVAVDEDAPESVDAVALGFTGLSSASAAQPARVSATLTATIIEAIRGVCMYEYY</sequence>
<organism evidence="1 2">
    <name type="scientific">Leifsonia kafniensis</name>
    <dbReference type="NCBI Taxonomy" id="475957"/>
    <lineage>
        <taxon>Bacteria</taxon>
        <taxon>Bacillati</taxon>
        <taxon>Actinomycetota</taxon>
        <taxon>Actinomycetes</taxon>
        <taxon>Micrococcales</taxon>
        <taxon>Microbacteriaceae</taxon>
        <taxon>Leifsonia</taxon>
    </lineage>
</organism>
<keyword evidence="2" id="KW-1185">Reference proteome</keyword>
<reference evidence="2" key="1">
    <citation type="journal article" date="2019" name="Int. J. Syst. Evol. Microbiol.">
        <title>The Global Catalogue of Microorganisms (GCM) 10K type strain sequencing project: providing services to taxonomists for standard genome sequencing and annotation.</title>
        <authorList>
            <consortium name="The Broad Institute Genomics Platform"/>
            <consortium name="The Broad Institute Genome Sequencing Center for Infectious Disease"/>
            <person name="Wu L."/>
            <person name="Ma J."/>
        </authorList>
    </citation>
    <scope>NUCLEOTIDE SEQUENCE [LARGE SCALE GENOMIC DNA]</scope>
    <source>
        <strain evidence="2">JCM 17021</strain>
    </source>
</reference>
<dbReference type="Proteomes" id="UP001501803">
    <property type="component" value="Unassembled WGS sequence"/>
</dbReference>
<evidence type="ECO:0000313" key="1">
    <source>
        <dbReference type="EMBL" id="GAA3885440.1"/>
    </source>
</evidence>
<dbReference type="EMBL" id="BAABCN010000010">
    <property type="protein sequence ID" value="GAA3885440.1"/>
    <property type="molecule type" value="Genomic_DNA"/>
</dbReference>
<evidence type="ECO:0000313" key="2">
    <source>
        <dbReference type="Proteomes" id="UP001501803"/>
    </source>
</evidence>
<proteinExistence type="predicted"/>
<accession>A0ABP7KQM5</accession>
<name>A0ABP7KQM5_9MICO</name>